<comment type="similarity">
    <text evidence="2">Belongs to the glycosyl hydrolase 3 family.</text>
</comment>
<dbReference type="NCBIfam" id="NF003740">
    <property type="entry name" value="PRK05337.1"/>
    <property type="match status" value="1"/>
</dbReference>
<dbReference type="SUPFAM" id="SSF51445">
    <property type="entry name" value="(Trans)glycosidases"/>
    <property type="match status" value="1"/>
</dbReference>
<reference evidence="7 8" key="1">
    <citation type="journal article" date="2009" name="Appl. Environ. Microbiol.">
        <title>Three genomes from the phylum Acidobacteria provide insight into the lifestyles of these microorganisms in soils.</title>
        <authorList>
            <person name="Ward N.L."/>
            <person name="Challacombe J.F."/>
            <person name="Janssen P.H."/>
            <person name="Henrissat B."/>
            <person name="Coutinho P.M."/>
            <person name="Wu M."/>
            <person name="Xie G."/>
            <person name="Haft D.H."/>
            <person name="Sait M."/>
            <person name="Badger J."/>
            <person name="Barabote R.D."/>
            <person name="Bradley B."/>
            <person name="Brettin T.S."/>
            <person name="Brinkac L.M."/>
            <person name="Bruce D."/>
            <person name="Creasy T."/>
            <person name="Daugherty S.C."/>
            <person name="Davidsen T.M."/>
            <person name="DeBoy R.T."/>
            <person name="Detter J.C."/>
            <person name="Dodson R.J."/>
            <person name="Durkin A.S."/>
            <person name="Ganapathy A."/>
            <person name="Gwinn-Giglio M."/>
            <person name="Han C.S."/>
            <person name="Khouri H."/>
            <person name="Kiss H."/>
            <person name="Kothari S.P."/>
            <person name="Madupu R."/>
            <person name="Nelson K.E."/>
            <person name="Nelson W.C."/>
            <person name="Paulsen I."/>
            <person name="Penn K."/>
            <person name="Ren Q."/>
            <person name="Rosovitz M.J."/>
            <person name="Selengut J.D."/>
            <person name="Shrivastava S."/>
            <person name="Sullivan S.A."/>
            <person name="Tapia R."/>
            <person name="Thompson L.S."/>
            <person name="Watkins K.L."/>
            <person name="Yang Q."/>
            <person name="Yu C."/>
            <person name="Zafar N."/>
            <person name="Zhou L."/>
            <person name="Kuske C.R."/>
        </authorList>
    </citation>
    <scope>NUCLEOTIDE SEQUENCE [LARGE SCALE GENOMIC DNA]</scope>
    <source>
        <strain evidence="7 8">Ellin345</strain>
    </source>
</reference>
<dbReference type="HOGENOM" id="CLU_008392_0_3_0"/>
<sequence length="372" mass="41604">MASTRLQELQQQVGQLMIVGFDGTEMSARVRTLLATIQPAGTIFFKRNVATAEQTWKLNYEAQAAVSTPLFRCVDLEGGTVDRLRDAVAPAPSLSNVAATGSKKVMRRFARTLAAEARALGFNTDFAPVFDLRTVESVKVLAGRTIAADPKHIIELAREFLKGFKDENVLGCGKHFPGLGAGAVDSHYELPTISKPWKALWEEDLLPYRKLKDEIAFAMVAHCVYPNATKEKAPASISRFWMTDILRKKIGFKHLICSDDMEMKGVQKAVSIEEACIQAVRGGADLFLVCNNESLVWRCFHAVLREAERDKSFAKQIAAASRRVFEFKKRSRAVRAKFNPAPTLRTVDKLRRTIWELTEEVRYSSPNPERAL</sequence>
<dbReference type="InterPro" id="IPR036962">
    <property type="entry name" value="Glyco_hydro_3_N_sf"/>
</dbReference>
<proteinExistence type="inferred from homology"/>
<evidence type="ECO:0000313" key="7">
    <source>
        <dbReference type="EMBL" id="ABF40991.1"/>
    </source>
</evidence>
<dbReference type="InterPro" id="IPR050226">
    <property type="entry name" value="NagZ_Beta-hexosaminidase"/>
</dbReference>
<dbReference type="Proteomes" id="UP000002432">
    <property type="component" value="Chromosome"/>
</dbReference>
<evidence type="ECO:0000256" key="2">
    <source>
        <dbReference type="ARBA" id="ARBA00005336"/>
    </source>
</evidence>
<dbReference type="PANTHER" id="PTHR30480:SF13">
    <property type="entry name" value="BETA-HEXOSAMINIDASE"/>
    <property type="match status" value="1"/>
</dbReference>
<dbReference type="GO" id="GO:0009254">
    <property type="term" value="P:peptidoglycan turnover"/>
    <property type="evidence" value="ECO:0007669"/>
    <property type="project" value="TreeGrafter"/>
</dbReference>
<feature type="domain" description="Glycoside hydrolase family 3 N-terminal" evidence="6">
    <location>
        <begin position="9"/>
        <end position="325"/>
    </location>
</feature>
<gene>
    <name evidence="7" type="ordered locus">Acid345_1990</name>
</gene>
<keyword evidence="5 7" id="KW-0326">Glycosidase</keyword>
<dbReference type="EC" id="3.2.1.52" evidence="3"/>
<protein>
    <recommendedName>
        <fullName evidence="3">beta-N-acetylhexosaminidase</fullName>
        <ecNumber evidence="3">3.2.1.52</ecNumber>
    </recommendedName>
</protein>
<dbReference type="Gene3D" id="3.20.20.300">
    <property type="entry name" value="Glycoside hydrolase, family 3, N-terminal domain"/>
    <property type="match status" value="1"/>
</dbReference>
<dbReference type="eggNOG" id="COG1472">
    <property type="taxonomic scope" value="Bacteria"/>
</dbReference>
<dbReference type="KEGG" id="aba:Acid345_1990"/>
<dbReference type="OrthoDB" id="9805821at2"/>
<comment type="catalytic activity">
    <reaction evidence="1">
        <text>Hydrolysis of terminal non-reducing N-acetyl-D-hexosamine residues in N-acetyl-beta-D-hexosaminides.</text>
        <dbReference type="EC" id="3.2.1.52"/>
    </reaction>
</comment>
<evidence type="ECO:0000313" key="8">
    <source>
        <dbReference type="Proteomes" id="UP000002432"/>
    </source>
</evidence>
<dbReference type="STRING" id="204669.Acid345_1990"/>
<name>Q1IQ59_KORVE</name>
<dbReference type="GO" id="GO:0004563">
    <property type="term" value="F:beta-N-acetylhexosaminidase activity"/>
    <property type="evidence" value="ECO:0007669"/>
    <property type="project" value="UniProtKB-EC"/>
</dbReference>
<organism evidence="7 8">
    <name type="scientific">Koribacter versatilis (strain Ellin345)</name>
    <dbReference type="NCBI Taxonomy" id="204669"/>
    <lineage>
        <taxon>Bacteria</taxon>
        <taxon>Pseudomonadati</taxon>
        <taxon>Acidobacteriota</taxon>
        <taxon>Terriglobia</taxon>
        <taxon>Terriglobales</taxon>
        <taxon>Candidatus Korobacteraceae</taxon>
        <taxon>Candidatus Korobacter</taxon>
    </lineage>
</organism>
<dbReference type="PANTHER" id="PTHR30480">
    <property type="entry name" value="BETA-HEXOSAMINIDASE-RELATED"/>
    <property type="match status" value="1"/>
</dbReference>
<dbReference type="InterPro" id="IPR017853">
    <property type="entry name" value="GH"/>
</dbReference>
<evidence type="ECO:0000256" key="4">
    <source>
        <dbReference type="ARBA" id="ARBA00022801"/>
    </source>
</evidence>
<dbReference type="CAZy" id="GH3">
    <property type="family name" value="Glycoside Hydrolase Family 3"/>
</dbReference>
<dbReference type="InterPro" id="IPR001764">
    <property type="entry name" value="Glyco_hydro_3_N"/>
</dbReference>
<evidence type="ECO:0000256" key="3">
    <source>
        <dbReference type="ARBA" id="ARBA00012663"/>
    </source>
</evidence>
<dbReference type="EMBL" id="CP000360">
    <property type="protein sequence ID" value="ABF40991.1"/>
    <property type="molecule type" value="Genomic_DNA"/>
</dbReference>
<evidence type="ECO:0000256" key="5">
    <source>
        <dbReference type="ARBA" id="ARBA00023295"/>
    </source>
</evidence>
<evidence type="ECO:0000256" key="1">
    <source>
        <dbReference type="ARBA" id="ARBA00001231"/>
    </source>
</evidence>
<dbReference type="GO" id="GO:0005975">
    <property type="term" value="P:carbohydrate metabolic process"/>
    <property type="evidence" value="ECO:0007669"/>
    <property type="project" value="InterPro"/>
</dbReference>
<keyword evidence="4 7" id="KW-0378">Hydrolase</keyword>
<keyword evidence="8" id="KW-1185">Reference proteome</keyword>
<dbReference type="Pfam" id="PF00933">
    <property type="entry name" value="Glyco_hydro_3"/>
    <property type="match status" value="1"/>
</dbReference>
<evidence type="ECO:0000259" key="6">
    <source>
        <dbReference type="Pfam" id="PF00933"/>
    </source>
</evidence>
<accession>Q1IQ59</accession>
<dbReference type="AlphaFoldDB" id="Q1IQ59"/>
<dbReference type="RefSeq" id="WP_011522792.1">
    <property type="nucleotide sequence ID" value="NC_008009.1"/>
</dbReference>
<dbReference type="EnsemblBacteria" id="ABF40991">
    <property type="protein sequence ID" value="ABF40991"/>
    <property type="gene ID" value="Acid345_1990"/>
</dbReference>